<evidence type="ECO:0000313" key="1">
    <source>
        <dbReference type="EMBL" id="CAB4122830.1"/>
    </source>
</evidence>
<organism evidence="1">
    <name type="scientific">uncultured Caudovirales phage</name>
    <dbReference type="NCBI Taxonomy" id="2100421"/>
    <lineage>
        <taxon>Viruses</taxon>
        <taxon>Duplodnaviria</taxon>
        <taxon>Heunggongvirae</taxon>
        <taxon>Uroviricota</taxon>
        <taxon>Caudoviricetes</taxon>
        <taxon>Peduoviridae</taxon>
        <taxon>Maltschvirus</taxon>
        <taxon>Maltschvirus maltsch</taxon>
    </lineage>
</organism>
<name>A0A6J5KRX1_9CAUD</name>
<gene>
    <name evidence="1" type="ORF">UFOVP28_52</name>
</gene>
<accession>A0A6J5KRX1</accession>
<sequence length="155" mass="17220">MGLTQLPMVALIAFLLGTGLAGGTVWHYRDLRDQAEALARERALHKKVDEGVLIEGQHEAKQIVVEHQIETKYETIKEAVPVYIDRINPVVSSNFVLLHDAAAVGDAPAAPSPDDTPSAIKTDQALSTIVDNYKSCQIYIERLKGWQDWWKDVSK</sequence>
<protein>
    <submittedName>
        <fullName evidence="1">Uncharacterized protein</fullName>
    </submittedName>
</protein>
<proteinExistence type="predicted"/>
<reference evidence="1" key="1">
    <citation type="submission" date="2020-04" db="EMBL/GenBank/DDBJ databases">
        <authorList>
            <person name="Chiriac C."/>
            <person name="Salcher M."/>
            <person name="Ghai R."/>
            <person name="Kavagutti S V."/>
        </authorList>
    </citation>
    <scope>NUCLEOTIDE SEQUENCE</scope>
</reference>
<dbReference type="EMBL" id="LR796165">
    <property type="protein sequence ID" value="CAB4122830.1"/>
    <property type="molecule type" value="Genomic_DNA"/>
</dbReference>